<dbReference type="InterPro" id="IPR039149">
    <property type="entry name" value="ZNF800"/>
</dbReference>
<dbReference type="EnsemblMetazoa" id="XM_003730479">
    <property type="protein sequence ID" value="XP_003730527"/>
    <property type="gene ID" value="LOC100893457"/>
</dbReference>
<feature type="compositionally biased region" description="Polar residues" evidence="2">
    <location>
        <begin position="721"/>
        <end position="730"/>
    </location>
</feature>
<dbReference type="PROSITE" id="PS50157">
    <property type="entry name" value="ZINC_FINGER_C2H2_2"/>
    <property type="match status" value="3"/>
</dbReference>
<dbReference type="PANTHER" id="PTHR21020:SF0">
    <property type="entry name" value="ZINC FINGER PROTEIN 800"/>
    <property type="match status" value="1"/>
</dbReference>
<feature type="domain" description="C2H2-type" evidence="3">
    <location>
        <begin position="842"/>
        <end position="869"/>
    </location>
</feature>
<evidence type="ECO:0000256" key="2">
    <source>
        <dbReference type="SAM" id="MobiDB-lite"/>
    </source>
</evidence>
<dbReference type="GeneID" id="100893457"/>
<organism evidence="4 5">
    <name type="scientific">Strongylocentrotus purpuratus</name>
    <name type="common">Purple sea urchin</name>
    <dbReference type="NCBI Taxonomy" id="7668"/>
    <lineage>
        <taxon>Eukaryota</taxon>
        <taxon>Metazoa</taxon>
        <taxon>Echinodermata</taxon>
        <taxon>Eleutherozoa</taxon>
        <taxon>Echinozoa</taxon>
        <taxon>Echinoidea</taxon>
        <taxon>Euechinoidea</taxon>
        <taxon>Echinacea</taxon>
        <taxon>Camarodonta</taxon>
        <taxon>Echinidea</taxon>
        <taxon>Strongylocentrotidae</taxon>
        <taxon>Strongylocentrotus</taxon>
    </lineage>
</organism>
<dbReference type="RefSeq" id="XP_003730527.3">
    <property type="nucleotide sequence ID" value="XM_003730479.3"/>
</dbReference>
<feature type="region of interest" description="Disordered" evidence="2">
    <location>
        <begin position="529"/>
        <end position="549"/>
    </location>
</feature>
<dbReference type="InterPro" id="IPR013087">
    <property type="entry name" value="Znf_C2H2_type"/>
</dbReference>
<feature type="region of interest" description="Disordered" evidence="2">
    <location>
        <begin position="1"/>
        <end position="22"/>
    </location>
</feature>
<keyword evidence="1" id="KW-0479">Metal-binding</keyword>
<feature type="compositionally biased region" description="Basic and acidic residues" evidence="2">
    <location>
        <begin position="248"/>
        <end position="262"/>
    </location>
</feature>
<dbReference type="Proteomes" id="UP000007110">
    <property type="component" value="Unassembled WGS sequence"/>
</dbReference>
<feature type="region of interest" description="Disordered" evidence="2">
    <location>
        <begin position="110"/>
        <end position="131"/>
    </location>
</feature>
<dbReference type="KEGG" id="spu:100893457"/>
<dbReference type="RefSeq" id="XP_030829884.1">
    <property type="nucleotide sequence ID" value="XM_030974024.1"/>
</dbReference>
<evidence type="ECO:0000259" key="3">
    <source>
        <dbReference type="PROSITE" id="PS50157"/>
    </source>
</evidence>
<dbReference type="AlphaFoldDB" id="A0A7M7N1L3"/>
<proteinExistence type="predicted"/>
<feature type="domain" description="C2H2-type" evidence="3">
    <location>
        <begin position="784"/>
        <end position="811"/>
    </location>
</feature>
<evidence type="ECO:0000313" key="5">
    <source>
        <dbReference type="Proteomes" id="UP000007110"/>
    </source>
</evidence>
<feature type="compositionally biased region" description="Polar residues" evidence="2">
    <location>
        <begin position="678"/>
        <end position="688"/>
    </location>
</feature>
<feature type="region of interest" description="Disordered" evidence="2">
    <location>
        <begin position="240"/>
        <end position="285"/>
    </location>
</feature>
<feature type="domain" description="C2H2-type" evidence="3">
    <location>
        <begin position="387"/>
        <end position="414"/>
    </location>
</feature>
<feature type="compositionally biased region" description="Acidic residues" evidence="2">
    <location>
        <begin position="590"/>
        <end position="643"/>
    </location>
</feature>
<keyword evidence="5" id="KW-1185">Reference proteome</keyword>
<dbReference type="SMART" id="SM00355">
    <property type="entry name" value="ZnF_C2H2"/>
    <property type="match status" value="9"/>
</dbReference>
<dbReference type="PANTHER" id="PTHR21020">
    <property type="entry name" value="ZINC FINGER PROTEIN 800"/>
    <property type="match status" value="1"/>
</dbReference>
<dbReference type="EnsemblMetazoa" id="XM_030974024">
    <property type="protein sequence ID" value="XP_030829884"/>
    <property type="gene ID" value="LOC100893457"/>
</dbReference>
<reference evidence="4" key="2">
    <citation type="submission" date="2021-01" db="UniProtKB">
        <authorList>
            <consortium name="EnsemblMetazoa"/>
        </authorList>
    </citation>
    <scope>IDENTIFICATION</scope>
</reference>
<dbReference type="Gene3D" id="3.30.160.60">
    <property type="entry name" value="Classic Zinc Finger"/>
    <property type="match status" value="3"/>
</dbReference>
<feature type="compositionally biased region" description="Basic and acidic residues" evidence="2">
    <location>
        <begin position="731"/>
        <end position="770"/>
    </location>
</feature>
<dbReference type="PROSITE" id="PS00028">
    <property type="entry name" value="ZINC_FINGER_C2H2_1"/>
    <property type="match status" value="5"/>
</dbReference>
<keyword evidence="1" id="KW-0862">Zinc</keyword>
<dbReference type="EnsemblMetazoa" id="XM_030974023">
    <property type="protein sequence ID" value="XP_030829883"/>
    <property type="gene ID" value="LOC100893457"/>
</dbReference>
<feature type="region of interest" description="Disordered" evidence="2">
    <location>
        <begin position="588"/>
        <end position="770"/>
    </location>
</feature>
<sequence>MASKTVEPPGSKEIGLDSSQLLPPMHTSRRGLQQVLDLFRNATPSLKQILLQEADIIYECRVCKGLFRGLVNFIEHKRSYCKLLSGIDQHCATKTLGLNMRDLFPNEDAAAPQVEPQPPTGSPVNERGVPKRNLVTTVINDQSSEVGNANAYLILRPIPSTTEAIEQQVVRSDHIIHHDELEKMSVFAPKGEGDDTAKIVGEIAIRQATKNAKISRVEKRETLHSLVKGFGGTACTRRELFEEEDSSEEPKAPVGKDSDGGRKSGTPKKVIGLAVHPGNPLQEPKEKNLPGTVACQPTECQICKKKCKNWTALAWHMRIHKRPIFKCSLCRYSSVSVYNLRRHMLTMHHLPTTRVDELLSRKVEQQKILHEGREKEAMKQGEGSSLPTCDVCFKTFANRRNVLRHKEIHRREQLSSDLNRGSVPQTPSREEIARNKVMQIMDEKKLKCRRCQKQLSTMRRLQQHCCNHFGFNRYRCMLCPYENNDYTQMRRHMMGKHGRQFRTIHQISEAIRNMKIGIWVNLVQNGNGSNNDEVVGPSPKKSKDLNDSKMTAVKGKCDNVMTPKILEIEDTSDLNGNDVEMEDIALGMEGQDEIEDEENDEDNEEEEEDEEEEVDEDEDGEEEEEEEEEDEEGEEEEEEEDVENEKQKVASNKESVKNGGRSVKSQSNKENKVVPKTPSKQSVVNSTAAKDILLTPPSSNGARKSPEPTPSRDMPIRQARLNHQSVSPRNQAEKTQGEKASAEKTQQVKRDLTKTSAEKSKGSKGEMDEEDKNTLELLMDKRLVRCLNCNKRYQYLSSLQRHVRIHLLRNETDMPHSTATKNPADTSKKHRAIKSLINTNLLKCLKCRKRFESMCSLKRHVARHLGYSSFKCKYCGYLSRNYTWFKQHLKMKHADRISDMNQMGNLIGSMKTKK</sequence>
<dbReference type="InterPro" id="IPR036236">
    <property type="entry name" value="Znf_C2H2_sf"/>
</dbReference>
<dbReference type="InParanoid" id="A0A7M7N1L3"/>
<dbReference type="RefSeq" id="XP_030829883.1">
    <property type="nucleotide sequence ID" value="XM_030974023.1"/>
</dbReference>
<reference evidence="5" key="1">
    <citation type="submission" date="2015-02" db="EMBL/GenBank/DDBJ databases">
        <title>Genome sequencing for Strongylocentrotus purpuratus.</title>
        <authorList>
            <person name="Murali S."/>
            <person name="Liu Y."/>
            <person name="Vee V."/>
            <person name="English A."/>
            <person name="Wang M."/>
            <person name="Skinner E."/>
            <person name="Han Y."/>
            <person name="Muzny D.M."/>
            <person name="Worley K.C."/>
            <person name="Gibbs R.A."/>
        </authorList>
    </citation>
    <scope>NUCLEOTIDE SEQUENCE</scope>
</reference>
<dbReference type="Pfam" id="PF00096">
    <property type="entry name" value="zf-C2H2"/>
    <property type="match status" value="2"/>
</dbReference>
<dbReference type="OMA" id="MIMEVIF"/>
<evidence type="ECO:0000313" key="4">
    <source>
        <dbReference type="EnsemblMetazoa" id="XP_030829884"/>
    </source>
</evidence>
<accession>A0A7M7N1L3</accession>
<dbReference type="OrthoDB" id="10066279at2759"/>
<dbReference type="SUPFAM" id="SSF57667">
    <property type="entry name" value="beta-beta-alpha zinc fingers"/>
    <property type="match status" value="2"/>
</dbReference>
<evidence type="ECO:0000256" key="1">
    <source>
        <dbReference type="PROSITE-ProRule" id="PRU00042"/>
    </source>
</evidence>
<protein>
    <recommendedName>
        <fullName evidence="3">C2H2-type domain-containing protein</fullName>
    </recommendedName>
</protein>
<name>A0A7M7N1L3_STRPU</name>
<dbReference type="GO" id="GO:0008270">
    <property type="term" value="F:zinc ion binding"/>
    <property type="evidence" value="ECO:0007669"/>
    <property type="project" value="UniProtKB-KW"/>
</dbReference>
<keyword evidence="1" id="KW-0863">Zinc-finger</keyword>